<dbReference type="EMBL" id="QBLH01000455">
    <property type="protein sequence ID" value="TGZ55514.1"/>
    <property type="molecule type" value="Genomic_DNA"/>
</dbReference>
<accession>A0A4V3SC68</accession>
<dbReference type="Proteomes" id="UP000310200">
    <property type="component" value="Unassembled WGS sequence"/>
</dbReference>
<gene>
    <name evidence="2" type="ORF">DBV15_06690</name>
</gene>
<evidence type="ECO:0000313" key="2">
    <source>
        <dbReference type="EMBL" id="TGZ55514.1"/>
    </source>
</evidence>
<comment type="caution">
    <text evidence="2">The sequence shown here is derived from an EMBL/GenBank/DDBJ whole genome shotgun (WGS) entry which is preliminary data.</text>
</comment>
<proteinExistence type="predicted"/>
<organism evidence="2 3">
    <name type="scientific">Temnothorax longispinosus</name>
    <dbReference type="NCBI Taxonomy" id="300112"/>
    <lineage>
        <taxon>Eukaryota</taxon>
        <taxon>Metazoa</taxon>
        <taxon>Ecdysozoa</taxon>
        <taxon>Arthropoda</taxon>
        <taxon>Hexapoda</taxon>
        <taxon>Insecta</taxon>
        <taxon>Pterygota</taxon>
        <taxon>Neoptera</taxon>
        <taxon>Endopterygota</taxon>
        <taxon>Hymenoptera</taxon>
        <taxon>Apocrita</taxon>
        <taxon>Aculeata</taxon>
        <taxon>Formicoidea</taxon>
        <taxon>Formicidae</taxon>
        <taxon>Myrmicinae</taxon>
        <taxon>Temnothorax</taxon>
    </lineage>
</organism>
<evidence type="ECO:0000256" key="1">
    <source>
        <dbReference type="SAM" id="MobiDB-lite"/>
    </source>
</evidence>
<name>A0A4V3SC68_9HYME</name>
<reference evidence="2 3" key="1">
    <citation type="journal article" date="2019" name="Philos. Trans. R. Soc. Lond., B, Biol. Sci.">
        <title>Ant behaviour and brain gene expression of defending hosts depend on the ecological success of the intruding social parasite.</title>
        <authorList>
            <person name="Kaur R."/>
            <person name="Stoldt M."/>
            <person name="Jongepier E."/>
            <person name="Feldmeyer B."/>
            <person name="Menzel F."/>
            <person name="Bornberg-Bauer E."/>
            <person name="Foitzik S."/>
        </authorList>
    </citation>
    <scope>NUCLEOTIDE SEQUENCE [LARGE SCALE GENOMIC DNA]</scope>
    <source>
        <tissue evidence="2">Whole body</tissue>
    </source>
</reference>
<evidence type="ECO:0000313" key="3">
    <source>
        <dbReference type="Proteomes" id="UP000310200"/>
    </source>
</evidence>
<protein>
    <submittedName>
        <fullName evidence="2">Uncharacterized protein</fullName>
    </submittedName>
</protein>
<feature type="region of interest" description="Disordered" evidence="1">
    <location>
        <begin position="1"/>
        <end position="35"/>
    </location>
</feature>
<sequence length="96" mass="9960">MASHDSDVTARPRRGGDEPSVSESKEARPGSEAELVRQRHNICALGETSGARVLHATASSCSEEETWGNGVSSSVGGEVRAGAGGEGDVYAIKYKV</sequence>
<keyword evidence="3" id="KW-1185">Reference proteome</keyword>
<dbReference type="AlphaFoldDB" id="A0A4V3SC68"/>